<dbReference type="EMBL" id="LIAE01006680">
    <property type="protein sequence ID" value="PAV86322.1"/>
    <property type="molecule type" value="Genomic_DNA"/>
</dbReference>
<feature type="region of interest" description="Disordered" evidence="1">
    <location>
        <begin position="287"/>
        <end position="307"/>
    </location>
</feature>
<reference evidence="2 3" key="1">
    <citation type="journal article" date="2017" name="Curr. Biol.">
        <title>Genome architecture and evolution of a unichromosomal asexual nematode.</title>
        <authorList>
            <person name="Fradin H."/>
            <person name="Zegar C."/>
            <person name="Gutwein M."/>
            <person name="Lucas J."/>
            <person name="Kovtun M."/>
            <person name="Corcoran D."/>
            <person name="Baugh L.R."/>
            <person name="Kiontke K."/>
            <person name="Gunsalus K."/>
            <person name="Fitch D.H."/>
            <person name="Piano F."/>
        </authorList>
    </citation>
    <scope>NUCLEOTIDE SEQUENCE [LARGE SCALE GENOMIC DNA]</scope>
    <source>
        <strain evidence="2">PF1309</strain>
    </source>
</reference>
<dbReference type="AlphaFoldDB" id="A0A2A2LJD9"/>
<gene>
    <name evidence="2" type="ORF">WR25_14643</name>
</gene>
<dbReference type="InterPro" id="IPR032801">
    <property type="entry name" value="PXL2A/B/C"/>
</dbReference>
<feature type="region of interest" description="Disordered" evidence="1">
    <location>
        <begin position="351"/>
        <end position="387"/>
    </location>
</feature>
<organism evidence="2 3">
    <name type="scientific">Diploscapter pachys</name>
    <dbReference type="NCBI Taxonomy" id="2018661"/>
    <lineage>
        <taxon>Eukaryota</taxon>
        <taxon>Metazoa</taxon>
        <taxon>Ecdysozoa</taxon>
        <taxon>Nematoda</taxon>
        <taxon>Chromadorea</taxon>
        <taxon>Rhabditida</taxon>
        <taxon>Rhabditina</taxon>
        <taxon>Rhabditomorpha</taxon>
        <taxon>Rhabditoidea</taxon>
        <taxon>Rhabditidae</taxon>
        <taxon>Diploscapter</taxon>
    </lineage>
</organism>
<sequence>MTEETNNHESNGVVDRRQSGGANNFDPSEADEKVREILVLPNDKHFTIHETANEQIRSFTQFVEAKLAEYKEVASTNSPAVFAVNYIQNRFISSDFCLEIAKLFELLEAKTRAEFNKALENMKTDIESEPLVMQLEDLLRQWDEFIESIDKELDAKLGPISTKSDDDEEIPELGVQSKTISYYVRNSGYDMILIVVVQSFTSAEANDHILSLYNKINIFHELGCDVFLLTKGPPIGSRGGSYIKLIGIPFKKLYDEEEAVKELKAHRRSATKLASWNALVKSVELNMGEETRPPSKDKDRRASNLPEDTMYIGQKAGTILVDRKGNILYKFIEECNNSWPKVDEIIDEVKKAPSSSSGKSANGNGSNISKVNSEVSADGGDNEKKKQCCVIL</sequence>
<feature type="compositionally biased region" description="Basic and acidic residues" evidence="1">
    <location>
        <begin position="289"/>
        <end position="302"/>
    </location>
</feature>
<evidence type="ECO:0000256" key="1">
    <source>
        <dbReference type="SAM" id="MobiDB-lite"/>
    </source>
</evidence>
<dbReference type="Proteomes" id="UP000218231">
    <property type="component" value="Unassembled WGS sequence"/>
</dbReference>
<feature type="region of interest" description="Disordered" evidence="1">
    <location>
        <begin position="1"/>
        <end position="30"/>
    </location>
</feature>
<comment type="caution">
    <text evidence="2">The sequence shown here is derived from an EMBL/GenBank/DDBJ whole genome shotgun (WGS) entry which is preliminary data.</text>
</comment>
<accession>A0A2A2LJD9</accession>
<keyword evidence="3" id="KW-1185">Reference proteome</keyword>
<protein>
    <submittedName>
        <fullName evidence="2">Uncharacterized protein</fullName>
    </submittedName>
</protein>
<dbReference type="Pfam" id="PF13911">
    <property type="entry name" value="AhpC-TSA_2"/>
    <property type="match status" value="1"/>
</dbReference>
<evidence type="ECO:0000313" key="2">
    <source>
        <dbReference type="EMBL" id="PAV86322.1"/>
    </source>
</evidence>
<name>A0A2A2LJD9_9BILA</name>
<dbReference type="OrthoDB" id="5857164at2759"/>
<proteinExistence type="predicted"/>
<evidence type="ECO:0000313" key="3">
    <source>
        <dbReference type="Proteomes" id="UP000218231"/>
    </source>
</evidence>
<feature type="compositionally biased region" description="Low complexity" evidence="1">
    <location>
        <begin position="352"/>
        <end position="370"/>
    </location>
</feature>